<evidence type="ECO:0000256" key="2">
    <source>
        <dbReference type="ARBA" id="ARBA00022527"/>
    </source>
</evidence>
<dbReference type="PANTHER" id="PTHR45631">
    <property type="entry name" value="OS07G0107800 PROTEIN-RELATED"/>
    <property type="match status" value="1"/>
</dbReference>
<dbReference type="GO" id="GO:0016020">
    <property type="term" value="C:membrane"/>
    <property type="evidence" value="ECO:0007669"/>
    <property type="project" value="UniProtKB-SubCell"/>
</dbReference>
<dbReference type="InterPro" id="IPR000719">
    <property type="entry name" value="Prot_kinase_dom"/>
</dbReference>
<dbReference type="OrthoDB" id="1909384at2759"/>
<dbReference type="InterPro" id="IPR008271">
    <property type="entry name" value="Ser/Thr_kinase_AS"/>
</dbReference>
<dbReference type="Pfam" id="PF00069">
    <property type="entry name" value="Pkinase"/>
    <property type="match status" value="1"/>
</dbReference>
<comment type="subcellular location">
    <subcellularLocation>
        <location evidence="1">Membrane</location>
        <topology evidence="1">Single-pass membrane protein</topology>
    </subcellularLocation>
</comment>
<organism evidence="7 8">
    <name type="scientific">Colocasia esculenta</name>
    <name type="common">Wild taro</name>
    <name type="synonym">Arum esculentum</name>
    <dbReference type="NCBI Taxonomy" id="4460"/>
    <lineage>
        <taxon>Eukaryota</taxon>
        <taxon>Viridiplantae</taxon>
        <taxon>Streptophyta</taxon>
        <taxon>Embryophyta</taxon>
        <taxon>Tracheophyta</taxon>
        <taxon>Spermatophyta</taxon>
        <taxon>Magnoliopsida</taxon>
        <taxon>Liliopsida</taxon>
        <taxon>Araceae</taxon>
        <taxon>Aroideae</taxon>
        <taxon>Colocasieae</taxon>
        <taxon>Colocasia</taxon>
    </lineage>
</organism>
<accession>A0A843WTR6</accession>
<reference evidence="7" key="1">
    <citation type="submission" date="2017-07" db="EMBL/GenBank/DDBJ databases">
        <title>Taro Niue Genome Assembly and Annotation.</title>
        <authorList>
            <person name="Atibalentja N."/>
            <person name="Keating K."/>
            <person name="Fields C.J."/>
        </authorList>
    </citation>
    <scope>NUCLEOTIDE SEQUENCE</scope>
    <source>
        <strain evidence="7">Niue_2</strain>
        <tissue evidence="7">Leaf</tissue>
    </source>
</reference>
<keyword evidence="5" id="KW-0675">Receptor</keyword>
<evidence type="ECO:0000313" key="7">
    <source>
        <dbReference type="EMBL" id="MQM14803.1"/>
    </source>
</evidence>
<name>A0A843WTR6_COLES</name>
<dbReference type="AlphaFoldDB" id="A0A843WTR6"/>
<evidence type="ECO:0000313" key="8">
    <source>
        <dbReference type="Proteomes" id="UP000652761"/>
    </source>
</evidence>
<proteinExistence type="predicted"/>
<evidence type="ECO:0000256" key="5">
    <source>
        <dbReference type="ARBA" id="ARBA00023170"/>
    </source>
</evidence>
<dbReference type="FunFam" id="1.10.510.10:FF:000146">
    <property type="entry name" value="LRR receptor-like serine/threonine-protein kinase IOS1"/>
    <property type="match status" value="1"/>
</dbReference>
<dbReference type="GO" id="GO:0004674">
    <property type="term" value="F:protein serine/threonine kinase activity"/>
    <property type="evidence" value="ECO:0007669"/>
    <property type="project" value="UniProtKB-KW"/>
</dbReference>
<dbReference type="EMBL" id="NMUH01006239">
    <property type="protein sequence ID" value="MQM14803.1"/>
    <property type="molecule type" value="Genomic_DNA"/>
</dbReference>
<dbReference type="Proteomes" id="UP000652761">
    <property type="component" value="Unassembled WGS sequence"/>
</dbReference>
<sequence>MGLDYLHHGCKPSIIHRDVKTTNILLGNNLEAKLADFGLSRAFNNDEVSHISTIVAGTLGYLDPEYFNTGKLNEKSDVYSFGIVLLELITGRKPVVEDSTKENNRLVQWVQSLIERGDRDTIADPRLKGDFENCSICKALEIAMACTMASSTKRVTMNEVVMQLKECTTQSATCDEINVDINEMIPTNLGSEPSTI</sequence>
<dbReference type="PANTHER" id="PTHR45631:SF68">
    <property type="entry name" value="REPEAT FAMILY PROTEIN, PUTATIVE, EXPRESSED-RELATED"/>
    <property type="match status" value="1"/>
</dbReference>
<evidence type="ECO:0000256" key="4">
    <source>
        <dbReference type="ARBA" id="ARBA00022777"/>
    </source>
</evidence>
<dbReference type="PROSITE" id="PS00108">
    <property type="entry name" value="PROTEIN_KINASE_ST"/>
    <property type="match status" value="1"/>
</dbReference>
<keyword evidence="3" id="KW-0597">Phosphoprotein</keyword>
<keyword evidence="8" id="KW-1185">Reference proteome</keyword>
<dbReference type="SMART" id="SM00220">
    <property type="entry name" value="S_TKc"/>
    <property type="match status" value="1"/>
</dbReference>
<dbReference type="GO" id="GO:0005524">
    <property type="term" value="F:ATP binding"/>
    <property type="evidence" value="ECO:0007669"/>
    <property type="project" value="InterPro"/>
</dbReference>
<keyword evidence="4" id="KW-0418">Kinase</keyword>
<dbReference type="InterPro" id="IPR011009">
    <property type="entry name" value="Kinase-like_dom_sf"/>
</dbReference>
<feature type="domain" description="Protein kinase" evidence="6">
    <location>
        <begin position="1"/>
        <end position="168"/>
    </location>
</feature>
<evidence type="ECO:0000259" key="6">
    <source>
        <dbReference type="PROSITE" id="PS50011"/>
    </source>
</evidence>
<comment type="caution">
    <text evidence="7">The sequence shown here is derived from an EMBL/GenBank/DDBJ whole genome shotgun (WGS) entry which is preliminary data.</text>
</comment>
<keyword evidence="4" id="KW-0808">Transferase</keyword>
<evidence type="ECO:0000256" key="1">
    <source>
        <dbReference type="ARBA" id="ARBA00004167"/>
    </source>
</evidence>
<keyword evidence="2" id="KW-0723">Serine/threonine-protein kinase</keyword>
<dbReference type="SUPFAM" id="SSF56112">
    <property type="entry name" value="Protein kinase-like (PK-like)"/>
    <property type="match status" value="1"/>
</dbReference>
<gene>
    <name evidence="7" type="ORF">Taro_047742</name>
</gene>
<dbReference type="PROSITE" id="PS50011">
    <property type="entry name" value="PROTEIN_KINASE_DOM"/>
    <property type="match status" value="1"/>
</dbReference>
<evidence type="ECO:0000256" key="3">
    <source>
        <dbReference type="ARBA" id="ARBA00022553"/>
    </source>
</evidence>
<dbReference type="Gene3D" id="1.10.510.10">
    <property type="entry name" value="Transferase(Phosphotransferase) domain 1"/>
    <property type="match status" value="1"/>
</dbReference>
<protein>
    <recommendedName>
        <fullName evidence="6">Protein kinase domain-containing protein</fullName>
    </recommendedName>
</protein>